<organism evidence="2 3">
    <name type="scientific">Salinirubrum litoreum</name>
    <dbReference type="NCBI Taxonomy" id="1126234"/>
    <lineage>
        <taxon>Archaea</taxon>
        <taxon>Methanobacteriati</taxon>
        <taxon>Methanobacteriota</taxon>
        <taxon>Stenosarchaea group</taxon>
        <taxon>Halobacteria</taxon>
        <taxon>Halobacteriales</taxon>
        <taxon>Haloferacaceae</taxon>
        <taxon>Salinirubrum</taxon>
    </lineage>
</organism>
<feature type="region of interest" description="Disordered" evidence="1">
    <location>
        <begin position="49"/>
        <end position="77"/>
    </location>
</feature>
<comment type="caution">
    <text evidence="2">The sequence shown here is derived from an EMBL/GenBank/DDBJ whole genome shotgun (WGS) entry which is preliminary data.</text>
</comment>
<dbReference type="InterPro" id="IPR055965">
    <property type="entry name" value="DUF7543"/>
</dbReference>
<reference evidence="2 3" key="1">
    <citation type="journal article" date="2019" name="Int. J. Syst. Evol. Microbiol.">
        <title>The Global Catalogue of Microorganisms (GCM) 10K type strain sequencing project: providing services to taxonomists for standard genome sequencing and annotation.</title>
        <authorList>
            <consortium name="The Broad Institute Genomics Platform"/>
            <consortium name="The Broad Institute Genome Sequencing Center for Infectious Disease"/>
            <person name="Wu L."/>
            <person name="Ma J."/>
        </authorList>
    </citation>
    <scope>NUCLEOTIDE SEQUENCE [LARGE SCALE GENOMIC DNA]</scope>
    <source>
        <strain evidence="2 3">CGMCC 1.12237</strain>
    </source>
</reference>
<evidence type="ECO:0000313" key="3">
    <source>
        <dbReference type="Proteomes" id="UP001596201"/>
    </source>
</evidence>
<feature type="compositionally biased region" description="Basic and acidic residues" evidence="1">
    <location>
        <begin position="49"/>
        <end position="61"/>
    </location>
</feature>
<evidence type="ECO:0000313" key="2">
    <source>
        <dbReference type="EMBL" id="MFC5366177.1"/>
    </source>
</evidence>
<name>A0ABD5R950_9EURY</name>
<evidence type="ECO:0000256" key="1">
    <source>
        <dbReference type="SAM" id="MobiDB-lite"/>
    </source>
</evidence>
<proteinExistence type="predicted"/>
<protein>
    <submittedName>
        <fullName evidence="2">Uncharacterized protein</fullName>
    </submittedName>
</protein>
<dbReference type="Pfam" id="PF24399">
    <property type="entry name" value="DUF7543"/>
    <property type="match status" value="1"/>
</dbReference>
<keyword evidence="3" id="KW-1185">Reference proteome</keyword>
<dbReference type="RefSeq" id="WP_227228470.1">
    <property type="nucleotide sequence ID" value="NZ_JAJCVJ010000001.1"/>
</dbReference>
<dbReference type="EMBL" id="JBHSKX010000001">
    <property type="protein sequence ID" value="MFC5366177.1"/>
    <property type="molecule type" value="Genomic_DNA"/>
</dbReference>
<dbReference type="Proteomes" id="UP001596201">
    <property type="component" value="Unassembled WGS sequence"/>
</dbReference>
<accession>A0ABD5R950</accession>
<feature type="compositionally biased region" description="Acidic residues" evidence="1">
    <location>
        <begin position="62"/>
        <end position="77"/>
    </location>
</feature>
<sequence>MSWHESNAREGVTEWERDDGYATIRLRERGDGRFVVRFDRLIQASEGDGYRRETVESREAGEELAEEWRDEFDTDAS</sequence>
<gene>
    <name evidence="2" type="ORF">ACFPJ5_04450</name>
</gene>
<dbReference type="AlphaFoldDB" id="A0ABD5R950"/>